<keyword evidence="2" id="KW-0479">Metal-binding</keyword>
<dbReference type="EMBL" id="DVMO01000084">
    <property type="protein sequence ID" value="HIU27858.1"/>
    <property type="molecule type" value="Genomic_DNA"/>
</dbReference>
<dbReference type="PANTHER" id="PTHR43462:SF1">
    <property type="entry name" value="ALANYL-TRNA EDITING PROTEIN AARSD1"/>
    <property type="match status" value="1"/>
</dbReference>
<dbReference type="SUPFAM" id="SSF50447">
    <property type="entry name" value="Translation proteins"/>
    <property type="match status" value="1"/>
</dbReference>
<evidence type="ECO:0000313" key="6">
    <source>
        <dbReference type="Proteomes" id="UP000824091"/>
    </source>
</evidence>
<dbReference type="SUPFAM" id="SSF55186">
    <property type="entry name" value="ThrRS/AlaRS common domain"/>
    <property type="match status" value="1"/>
</dbReference>
<reference evidence="5" key="2">
    <citation type="journal article" date="2021" name="PeerJ">
        <title>Extensive microbial diversity within the chicken gut microbiome revealed by metagenomics and culture.</title>
        <authorList>
            <person name="Gilroy R."/>
            <person name="Ravi A."/>
            <person name="Getino M."/>
            <person name="Pursley I."/>
            <person name="Horton D.L."/>
            <person name="Alikhan N.F."/>
            <person name="Baker D."/>
            <person name="Gharbi K."/>
            <person name="Hall N."/>
            <person name="Watson M."/>
            <person name="Adriaenssens E.M."/>
            <person name="Foster-Nyarko E."/>
            <person name="Jarju S."/>
            <person name="Secka A."/>
            <person name="Antonio M."/>
            <person name="Oren A."/>
            <person name="Chaudhuri R.R."/>
            <person name="La Ragione R."/>
            <person name="Hildebrand F."/>
            <person name="Pallen M.J."/>
        </authorList>
    </citation>
    <scope>NUCLEOTIDE SEQUENCE</scope>
    <source>
        <strain evidence="5">11300</strain>
    </source>
</reference>
<dbReference type="InterPro" id="IPR051335">
    <property type="entry name" value="Alanyl-tRNA_Editing_Enzymes"/>
</dbReference>
<accession>A0A9D1I617</accession>
<reference evidence="5" key="1">
    <citation type="submission" date="2020-10" db="EMBL/GenBank/DDBJ databases">
        <authorList>
            <person name="Gilroy R."/>
        </authorList>
    </citation>
    <scope>NUCLEOTIDE SEQUENCE</scope>
    <source>
        <strain evidence="5">11300</strain>
    </source>
</reference>
<evidence type="ECO:0000313" key="5">
    <source>
        <dbReference type="EMBL" id="HIU27858.1"/>
    </source>
</evidence>
<sequence length="406" mass="45948">MKTDRLFKENVYLRETDACVTGVYEEKGKTLVTLDRTIFFPAGGGQSCDLGTIAGYQVKDVFEKDDDIFHHVICDPCDLMEGSHVELIIDWDRRFDNMQRHCGEHILSGIFYREYGGVNRGFHMGDQYMTIDISLEDDPSFTEVTWDMALHAELETNKVIWQDLPVVSRHFETKKEAECLPMRKALNIEKDITIVCVGSTDEPADCVACCGTHPSTAGQVGMVKIYKVENNKGMFRIYFEAGQRAFSRYQRQHDTITALENSLSAGGDDLLQKYRSQQEKNSHARNKLHFLTKEVLRREAADLNSLLEAASGIIPPRRYSILSADDLAALCRDISPHAKEIAFLIHQPTNTVFLCSDGHIDCGRLVRENAHIYGGKGGGNKTLARAIFSKDEYIDIFIDLIEKHLR</sequence>
<gene>
    <name evidence="5" type="ORF">IAD16_05720</name>
</gene>
<dbReference type="GO" id="GO:0005524">
    <property type="term" value="F:ATP binding"/>
    <property type="evidence" value="ECO:0007669"/>
    <property type="project" value="InterPro"/>
</dbReference>
<name>A0A9D1I617_9FIRM</name>
<organism evidence="5 6">
    <name type="scientific">Candidatus Fimisoma avicola</name>
    <dbReference type="NCBI Taxonomy" id="2840826"/>
    <lineage>
        <taxon>Bacteria</taxon>
        <taxon>Bacillati</taxon>
        <taxon>Bacillota</taxon>
        <taxon>Clostridia</taxon>
        <taxon>Eubacteriales</taxon>
        <taxon>Candidatus Fimisoma</taxon>
    </lineage>
</organism>
<dbReference type="Gene3D" id="2.40.30.130">
    <property type="match status" value="1"/>
</dbReference>
<dbReference type="PANTHER" id="PTHR43462">
    <property type="entry name" value="ALANYL-TRNA EDITING PROTEIN"/>
    <property type="match status" value="1"/>
</dbReference>
<dbReference type="SMART" id="SM00863">
    <property type="entry name" value="tRNA_SAD"/>
    <property type="match status" value="1"/>
</dbReference>
<evidence type="ECO:0000256" key="1">
    <source>
        <dbReference type="ARBA" id="ARBA00001947"/>
    </source>
</evidence>
<evidence type="ECO:0000256" key="2">
    <source>
        <dbReference type="ARBA" id="ARBA00022723"/>
    </source>
</evidence>
<dbReference type="InterPro" id="IPR018163">
    <property type="entry name" value="Thr/Ala-tRNA-synth_IIc_edit"/>
</dbReference>
<proteinExistence type="predicted"/>
<keyword evidence="3" id="KW-0862">Zinc</keyword>
<comment type="cofactor">
    <cofactor evidence="1">
        <name>Zn(2+)</name>
        <dbReference type="ChEBI" id="CHEBI:29105"/>
    </cofactor>
</comment>
<evidence type="ECO:0000256" key="3">
    <source>
        <dbReference type="ARBA" id="ARBA00022833"/>
    </source>
</evidence>
<feature type="domain" description="Threonyl/alanyl tRNA synthetase SAD" evidence="4">
    <location>
        <begin position="192"/>
        <end position="238"/>
    </location>
</feature>
<dbReference type="AlphaFoldDB" id="A0A9D1I617"/>
<dbReference type="InterPro" id="IPR009000">
    <property type="entry name" value="Transl_B-barrel_sf"/>
</dbReference>
<dbReference type="GO" id="GO:0046872">
    <property type="term" value="F:metal ion binding"/>
    <property type="evidence" value="ECO:0007669"/>
    <property type="project" value="UniProtKB-KW"/>
</dbReference>
<dbReference type="GO" id="GO:0002161">
    <property type="term" value="F:aminoacyl-tRNA deacylase activity"/>
    <property type="evidence" value="ECO:0007669"/>
    <property type="project" value="UniProtKB-ARBA"/>
</dbReference>
<comment type="caution">
    <text evidence="5">The sequence shown here is derived from an EMBL/GenBank/DDBJ whole genome shotgun (WGS) entry which is preliminary data.</text>
</comment>
<evidence type="ECO:0000259" key="4">
    <source>
        <dbReference type="SMART" id="SM00863"/>
    </source>
</evidence>
<dbReference type="Gene3D" id="3.30.980.10">
    <property type="entry name" value="Threonyl-trna Synthetase, Chain A, domain 2"/>
    <property type="match status" value="1"/>
</dbReference>
<dbReference type="GO" id="GO:0043039">
    <property type="term" value="P:tRNA aminoacylation"/>
    <property type="evidence" value="ECO:0007669"/>
    <property type="project" value="InterPro"/>
</dbReference>
<dbReference type="Proteomes" id="UP000824091">
    <property type="component" value="Unassembled WGS sequence"/>
</dbReference>
<dbReference type="InterPro" id="IPR012947">
    <property type="entry name" value="tRNA_SAD"/>
</dbReference>
<dbReference type="Gene3D" id="3.10.310.40">
    <property type="match status" value="1"/>
</dbReference>
<dbReference type="GO" id="GO:0004812">
    <property type="term" value="F:aminoacyl-tRNA ligase activity"/>
    <property type="evidence" value="ECO:0007669"/>
    <property type="project" value="InterPro"/>
</dbReference>
<dbReference type="Pfam" id="PF07973">
    <property type="entry name" value="tRNA_SAD"/>
    <property type="match status" value="1"/>
</dbReference>
<protein>
    <recommendedName>
        <fullName evidence="4">Threonyl/alanyl tRNA synthetase SAD domain-containing protein</fullName>
    </recommendedName>
</protein>